<dbReference type="EMBL" id="SSOP01000072">
    <property type="protein sequence ID" value="KAB5592226.1"/>
    <property type="molecule type" value="Genomic_DNA"/>
</dbReference>
<feature type="compositionally biased region" description="Basic and acidic residues" evidence="1">
    <location>
        <begin position="832"/>
        <end position="845"/>
    </location>
</feature>
<feature type="compositionally biased region" description="Acidic residues" evidence="1">
    <location>
        <begin position="1438"/>
        <end position="1465"/>
    </location>
</feature>
<gene>
    <name evidence="2" type="ORF">CTheo_4323</name>
</gene>
<feature type="compositionally biased region" description="Acidic residues" evidence="1">
    <location>
        <begin position="873"/>
        <end position="934"/>
    </location>
</feature>
<dbReference type="PANTHER" id="PTHR33266">
    <property type="entry name" value="CHROMOSOME 15, WHOLE GENOME SHOTGUN SEQUENCE"/>
    <property type="match status" value="1"/>
</dbReference>
<name>A0A5N5QM36_9AGAM</name>
<accession>A0A5N5QM36</accession>
<dbReference type="Proteomes" id="UP000383932">
    <property type="component" value="Unassembled WGS sequence"/>
</dbReference>
<feature type="region of interest" description="Disordered" evidence="1">
    <location>
        <begin position="826"/>
        <end position="845"/>
    </location>
</feature>
<reference evidence="2 3" key="1">
    <citation type="journal article" date="2019" name="Fungal Biol. Biotechnol.">
        <title>Draft genome sequence of fastidious pathogen Ceratobasidium theobromae, which causes vascular-streak dieback in Theobroma cacao.</title>
        <authorList>
            <person name="Ali S.S."/>
            <person name="Asman A."/>
            <person name="Shao J."/>
            <person name="Firmansyah A.P."/>
            <person name="Susilo A.W."/>
            <person name="Rosmana A."/>
            <person name="McMahon P."/>
            <person name="Junaid M."/>
            <person name="Guest D."/>
            <person name="Kheng T.Y."/>
            <person name="Meinhardt L.W."/>
            <person name="Bailey B.A."/>
        </authorList>
    </citation>
    <scope>NUCLEOTIDE SEQUENCE [LARGE SCALE GENOMIC DNA]</scope>
    <source>
        <strain evidence="2 3">CT2</strain>
    </source>
</reference>
<feature type="region of interest" description="Disordered" evidence="1">
    <location>
        <begin position="866"/>
        <end position="946"/>
    </location>
</feature>
<feature type="region of interest" description="Disordered" evidence="1">
    <location>
        <begin position="739"/>
        <end position="770"/>
    </location>
</feature>
<sequence length="1497" mass="168614">MSARLQSSDRRDAPRIILDKPQEQIFLQDIKAKGELKTKEILLAGFLFSLHKADVENVPNFAVVEALTQNPEFDLLFKSIQEKGRDADYLRLIDLLNYRPVKEELLIPGNYEEAATQAWDVSYQGNTANLLETIIHTMNNVPTKNNYSNYISIVQSSGTGKSRVVKELGYLIFTIPFNLRPPGDKTGYPPGDEGLLEFFRVENPVEASQVYIRYYLFFEHLFNGVKKVLSGFRSQKSHRKLALMFYRHLEENRRKLYEDVIKKAKQDIPKPSPQEAPKITRKSAEELIKLIREKSKAKAQANEKPAQLVMYFDESYPLISATPKNDDGKGLSCYMILCSVINSFKHLDLFTIFLSTNSKINALSPPQKVFWSARGRDLKLGSIQTPFNELPFDEWKEPYLLKEGTHTLKEVYMNTEGRRSDRFWTTYEYGDAALQKDFIEFARVKLGGTEAVNRVPKEARLAALSIRIGLSFNRNRDQARLAEELMVEGYMRIIYSIPSHREYIYTGYPSEPILAEAAAQLMQLNGMMKGIPALLLYWCDNDLISKGDRGELVARLLITKAHDHAVCPRPLKDHASTFTKPVPLTEFLIALIGKQHAKIVFDALPDNVQNQTKLINSPLGKAMLNFTHWVKADDDCAVTDEAAWIGLARNMAWQCFDQQKDVDLITPLMLGARNAKLGRYNVSAIFWQIKNRSRLQNVKVDAEKLKFFTHNPAKSQKARTSNSRPYLTVILNLGAIRSKSSRTQAPGSSSVNLTTTGKRTSQRKGPADRHPRYTIMISGCSHDVFPNIIEEGEDAGYDTILNSKTLFDEHARTGNDVHQAIKMMKPSWTKNKGKDEKGGSFSKVLRDGNSRLNLLARQVRKRSGVKVKRFESDSELDDTEDDVESSEDEDVEIEEVGEDEEDEEDEEIEEDKEIEEDEDINEDEDEVADEEVNEDPQVSPLPRRSKRSRASCAHAAFPACPKAGLVAYKAVVAAEVRSTEWTACNGHRQEGVASKPIGGPWDVGCADLEGIAEQPECDCRFIIIGKCHVHFGASRGGLEQCDPSMLPTMASVGRLRKPKRFQLFPRRSSLGSHHTRLLHRRPPAIVTCTARPDLREPPIGLAVVPELIPPIYLIKRTSYMIPIRHALTIFSNSAYIVRRVCDNDLVAKDDRGELVARLLITKAHDHVIHGHSPHGKPPLTYSTPILLTDFLQALVGEELAQLIFDAIPDNSSDQTRLIDSALGKAKLNFTHWANAADEGAVTDEAAWIGLARNMAWQCFDQQKAIQHRNKLQKVEVDATDLEFFSCCLPDTTKAEKGNPRPYLAIILNLDENTEKHSRKEDQSLPSISVSAPRTSPMSASKSHHPRYTIIVSGCSQRVFPMIINSGEESKYAAILNPITVVDEHPRQGQDFRQAVEDLKYAWKSDGRGSFHQVYRHEWSRLNGSEDAVDDENNRASGEDEGGENEDEDEGGGEGGGEDQDEDEDEDKGKDVDEGDKDKDKDKVEDKEAATSLKRRKI</sequence>
<feature type="region of interest" description="Disordered" evidence="1">
    <location>
        <begin position="1314"/>
        <end position="1342"/>
    </location>
</feature>
<feature type="region of interest" description="Disordered" evidence="1">
    <location>
        <begin position="1421"/>
        <end position="1497"/>
    </location>
</feature>
<feature type="compositionally biased region" description="Polar residues" evidence="1">
    <location>
        <begin position="741"/>
        <end position="759"/>
    </location>
</feature>
<dbReference type="OrthoDB" id="107110at2759"/>
<feature type="compositionally biased region" description="Basic and acidic residues" evidence="1">
    <location>
        <begin position="1466"/>
        <end position="1488"/>
    </location>
</feature>
<evidence type="ECO:0000313" key="3">
    <source>
        <dbReference type="Proteomes" id="UP000383932"/>
    </source>
</evidence>
<organism evidence="2 3">
    <name type="scientific">Ceratobasidium theobromae</name>
    <dbReference type="NCBI Taxonomy" id="1582974"/>
    <lineage>
        <taxon>Eukaryota</taxon>
        <taxon>Fungi</taxon>
        <taxon>Dikarya</taxon>
        <taxon>Basidiomycota</taxon>
        <taxon>Agaricomycotina</taxon>
        <taxon>Agaricomycetes</taxon>
        <taxon>Cantharellales</taxon>
        <taxon>Ceratobasidiaceae</taxon>
        <taxon>Ceratobasidium</taxon>
    </lineage>
</organism>
<keyword evidence="3" id="KW-1185">Reference proteome</keyword>
<dbReference type="PANTHER" id="PTHR33266:SF1">
    <property type="entry name" value="F-BOX DOMAIN-CONTAINING PROTEIN"/>
    <property type="match status" value="1"/>
</dbReference>
<evidence type="ECO:0000313" key="2">
    <source>
        <dbReference type="EMBL" id="KAB5592226.1"/>
    </source>
</evidence>
<feature type="compositionally biased region" description="Polar residues" evidence="1">
    <location>
        <begin position="1323"/>
        <end position="1340"/>
    </location>
</feature>
<evidence type="ECO:0000256" key="1">
    <source>
        <dbReference type="SAM" id="MobiDB-lite"/>
    </source>
</evidence>
<protein>
    <submittedName>
        <fullName evidence="2">Uncharacterized protein</fullName>
    </submittedName>
</protein>
<proteinExistence type="predicted"/>
<comment type="caution">
    <text evidence="2">The sequence shown here is derived from an EMBL/GenBank/DDBJ whole genome shotgun (WGS) entry which is preliminary data.</text>
</comment>